<keyword evidence="7" id="KW-1185">Reference proteome</keyword>
<dbReference type="EMBL" id="CP011266">
    <property type="protein sequence ID" value="ALT68098.1"/>
    <property type="molecule type" value="Genomic_DNA"/>
</dbReference>
<dbReference type="GO" id="GO:0005524">
    <property type="term" value="F:ATP binding"/>
    <property type="evidence" value="ECO:0007669"/>
    <property type="project" value="UniProtKB-UniRule"/>
</dbReference>
<dbReference type="InterPro" id="IPR027417">
    <property type="entry name" value="P-loop_NTPase"/>
</dbReference>
<dbReference type="InterPro" id="IPR014277">
    <property type="entry name" value="Orc1/Cdc6_arc"/>
</dbReference>
<evidence type="ECO:0000256" key="2">
    <source>
        <dbReference type="ARBA" id="ARBA00022741"/>
    </source>
</evidence>
<evidence type="ECO:0000313" key="7">
    <source>
        <dbReference type="Proteomes" id="UP000067738"/>
    </source>
</evidence>
<feature type="binding site" evidence="4">
    <location>
        <begin position="63"/>
        <end position="67"/>
    </location>
    <ligand>
        <name>ATP</name>
        <dbReference type="ChEBI" id="CHEBI:30616"/>
    </ligand>
</feature>
<protein>
    <recommendedName>
        <fullName evidence="4">ORC1-type DNA replication protein</fullName>
    </recommendedName>
</protein>
<dbReference type="AlphaFoldDB" id="A0A0U2V0P8"/>
<keyword evidence="1 4" id="KW-0235">DNA replication</keyword>
<name>A0A0U2V0P8_9EURY</name>
<keyword evidence="2 4" id="KW-0547">Nucleotide-binding</keyword>
<evidence type="ECO:0000313" key="6">
    <source>
        <dbReference type="EMBL" id="ALT68098.1"/>
    </source>
</evidence>
<organism evidence="6 7">
    <name type="scientific">Methanobrevibacter millerae</name>
    <dbReference type="NCBI Taxonomy" id="230361"/>
    <lineage>
        <taxon>Archaea</taxon>
        <taxon>Methanobacteriati</taxon>
        <taxon>Methanobacteriota</taxon>
        <taxon>Methanomada group</taxon>
        <taxon>Methanobacteria</taxon>
        <taxon>Methanobacteriales</taxon>
        <taxon>Methanobacteriaceae</taxon>
        <taxon>Methanobrevibacter</taxon>
    </lineage>
</organism>
<evidence type="ECO:0000259" key="5">
    <source>
        <dbReference type="Pfam" id="PF22703"/>
    </source>
</evidence>
<feature type="binding site" evidence="4">
    <location>
        <position position="217"/>
    </location>
    <ligand>
        <name>ATP</name>
        <dbReference type="ChEBI" id="CHEBI:30616"/>
    </ligand>
</feature>
<accession>A0A0U2V0P8</accession>
<dbReference type="HAMAP" id="MF_01407">
    <property type="entry name" value="ORC1_type_DNA_replic_protein"/>
    <property type="match status" value="1"/>
</dbReference>
<dbReference type="PANTHER" id="PTHR10763:SF26">
    <property type="entry name" value="CELL DIVISION CONTROL PROTEIN 6 HOMOLOG"/>
    <property type="match status" value="1"/>
</dbReference>
<dbReference type="Proteomes" id="UP000067738">
    <property type="component" value="Chromosome"/>
</dbReference>
<comment type="similarity">
    <text evidence="4">Belongs to the CDC6/cdc18 family.</text>
</comment>
<dbReference type="InterPro" id="IPR055237">
    <property type="entry name" value="Cdc6_lid"/>
</dbReference>
<dbReference type="InterPro" id="IPR050311">
    <property type="entry name" value="ORC1/CDC6"/>
</dbReference>
<dbReference type="SUPFAM" id="SSF52540">
    <property type="entry name" value="P-loop containing nucleoside triphosphate hydrolases"/>
    <property type="match status" value="1"/>
</dbReference>
<dbReference type="SUPFAM" id="SSF46785">
    <property type="entry name" value="Winged helix' DNA-binding domain"/>
    <property type="match status" value="1"/>
</dbReference>
<dbReference type="Gene3D" id="1.10.8.60">
    <property type="match status" value="1"/>
</dbReference>
<reference evidence="6 7" key="1">
    <citation type="submission" date="2015-04" db="EMBL/GenBank/DDBJ databases">
        <title>The complete genome sequence of the rumen methanogen Methanobrevibacter millerae SM9.</title>
        <authorList>
            <person name="Leahy S.C."/>
            <person name="Kelly W.J."/>
            <person name="Pacheco D.M."/>
            <person name="Li D."/>
            <person name="Altermann E."/>
            <person name="Attwood G.T."/>
        </authorList>
    </citation>
    <scope>NUCLEOTIDE SEQUENCE [LARGE SCALE GENOMIC DNA]</scope>
    <source>
        <strain evidence="6 7">SM9</strain>
    </source>
</reference>
<dbReference type="Gene3D" id="3.40.50.300">
    <property type="entry name" value="P-loop containing nucleotide triphosphate hydrolases"/>
    <property type="match status" value="1"/>
</dbReference>
<dbReference type="PATRIC" id="fig|230361.4.peg.310"/>
<proteinExistence type="inferred from homology"/>
<dbReference type="PANTHER" id="PTHR10763">
    <property type="entry name" value="CELL DIVISION CONTROL PROTEIN 6-RELATED"/>
    <property type="match status" value="1"/>
</dbReference>
<keyword evidence="3 4" id="KW-0067">ATP-binding</keyword>
<sequence length="369" mass="41751">MGIEDILMHDESLFQNINAFDPDYLPPNYNFRDTQMEAMAMAIRPAMRGGQPSSAVVLGSPATGKTTAIKKVYELVEKNTEKVVCVYINCQLHTTRFGIISQVHKKIFGFLPPETGVPFARIYEKIMLELQKNSQSLILALDDVNYLFQSNNANKLFYDILRAYEEYPGVKTAIFAILSDLEFKYAFDKNVNTVFIPQEITFPPYSYSEIENILKDRVNAGFYPGVLDDDILEQIATFTFDNGDLRTGINLLRSCGNIAEADASREITQKHFDEAIDSLVSVNVSQLLASLTDIERSLLELIIDSEDNILAGDLGEAFREKEKVSYSSYNRTLDKLEFLRLIDTKYTGSGVRGNSREVILRFNPDDFDI</sequence>
<feature type="domain" description="Cdc6 AAA+ ATPase-type lid" evidence="5">
    <location>
        <begin position="212"/>
        <end position="275"/>
    </location>
</feature>
<dbReference type="GeneID" id="26735270"/>
<feature type="binding site" evidence="4">
    <location>
        <position position="205"/>
    </location>
    <ligand>
        <name>ATP</name>
        <dbReference type="ChEBI" id="CHEBI:30616"/>
    </ligand>
</feature>
<dbReference type="KEGG" id="mmil:sm9_0296"/>
<dbReference type="RefSeq" id="WP_058738447.1">
    <property type="nucleotide sequence ID" value="NZ_CP011266.1"/>
</dbReference>
<dbReference type="InterPro" id="IPR036390">
    <property type="entry name" value="WH_DNA-bd_sf"/>
</dbReference>
<dbReference type="OrthoDB" id="53276at2157"/>
<dbReference type="NCBIfam" id="TIGR02928">
    <property type="entry name" value="orc1/cdc6 family replication initiation protein"/>
    <property type="match status" value="1"/>
</dbReference>
<dbReference type="GO" id="GO:0006260">
    <property type="term" value="P:DNA replication"/>
    <property type="evidence" value="ECO:0007669"/>
    <property type="project" value="UniProtKB-UniRule"/>
</dbReference>
<gene>
    <name evidence="6" type="ORF">sm9_0296</name>
</gene>
<dbReference type="NCBIfam" id="NF001624">
    <property type="entry name" value="PRK00411.1-2"/>
    <property type="match status" value="1"/>
</dbReference>
<evidence type="ECO:0000256" key="4">
    <source>
        <dbReference type="HAMAP-Rule" id="MF_01407"/>
    </source>
</evidence>
<evidence type="ECO:0000256" key="1">
    <source>
        <dbReference type="ARBA" id="ARBA00022705"/>
    </source>
</evidence>
<dbReference type="Pfam" id="PF22703">
    <property type="entry name" value="Cdc6_lid"/>
    <property type="match status" value="1"/>
</dbReference>
<comment type="function">
    <text evidence="4">Involved in regulation of DNA replication.</text>
</comment>
<dbReference type="CDD" id="cd18139">
    <property type="entry name" value="HLD_clamp_RarA"/>
    <property type="match status" value="1"/>
</dbReference>
<evidence type="ECO:0000256" key="3">
    <source>
        <dbReference type="ARBA" id="ARBA00022840"/>
    </source>
</evidence>